<dbReference type="SUPFAM" id="SSF46785">
    <property type="entry name" value="Winged helix' DNA-binding domain"/>
    <property type="match status" value="1"/>
</dbReference>
<accession>A0ABW7ZGU8</accession>
<dbReference type="EMBL" id="JBITLE010000001">
    <property type="protein sequence ID" value="MFI7261346.1"/>
    <property type="molecule type" value="Genomic_DNA"/>
</dbReference>
<keyword evidence="3" id="KW-0804">Transcription</keyword>
<protein>
    <submittedName>
        <fullName evidence="5">Winged helix-turn-helix transcriptional regulator</fullName>
    </submittedName>
</protein>
<name>A0ABW7ZGU8_9ACTN</name>
<dbReference type="PANTHER" id="PTHR33204:SF39">
    <property type="entry name" value="TRANSCRIPTIONAL REGULATORY PROTEIN"/>
    <property type="match status" value="1"/>
</dbReference>
<evidence type="ECO:0000313" key="6">
    <source>
        <dbReference type="Proteomes" id="UP001612812"/>
    </source>
</evidence>
<proteinExistence type="predicted"/>
<comment type="caution">
    <text evidence="5">The sequence shown here is derived from an EMBL/GenBank/DDBJ whole genome shotgun (WGS) entry which is preliminary data.</text>
</comment>
<evidence type="ECO:0000256" key="1">
    <source>
        <dbReference type="ARBA" id="ARBA00023015"/>
    </source>
</evidence>
<feature type="domain" description="HTH hxlR-type" evidence="4">
    <location>
        <begin position="1"/>
        <end position="79"/>
    </location>
</feature>
<dbReference type="InterPro" id="IPR036388">
    <property type="entry name" value="WH-like_DNA-bd_sf"/>
</dbReference>
<evidence type="ECO:0000259" key="4">
    <source>
        <dbReference type="PROSITE" id="PS51118"/>
    </source>
</evidence>
<organism evidence="5 6">
    <name type="scientific">Micromonospora maritima</name>
    <dbReference type="NCBI Taxonomy" id="986711"/>
    <lineage>
        <taxon>Bacteria</taxon>
        <taxon>Bacillati</taxon>
        <taxon>Actinomycetota</taxon>
        <taxon>Actinomycetes</taxon>
        <taxon>Micromonosporales</taxon>
        <taxon>Micromonosporaceae</taxon>
        <taxon>Micromonospora</taxon>
    </lineage>
</organism>
<dbReference type="PROSITE" id="PS51118">
    <property type="entry name" value="HTH_HXLR"/>
    <property type="match status" value="1"/>
</dbReference>
<keyword evidence="2" id="KW-0238">DNA-binding</keyword>
<sequence>MPAGDQPGHAIGDRTLRFTAVRAAVPGVSHKVLAQTLRALERDGLVTRRVYATVPHQLCDWSRRHLDAVLASQPGPIRS</sequence>
<dbReference type="PANTHER" id="PTHR33204">
    <property type="entry name" value="TRANSCRIPTIONAL REGULATOR, MARR FAMILY"/>
    <property type="match status" value="1"/>
</dbReference>
<dbReference type="RefSeq" id="WP_396768442.1">
    <property type="nucleotide sequence ID" value="NZ_JBITLA010000002.1"/>
</dbReference>
<dbReference type="Pfam" id="PF01638">
    <property type="entry name" value="HxlR"/>
    <property type="match status" value="1"/>
</dbReference>
<keyword evidence="1" id="KW-0805">Transcription regulation</keyword>
<dbReference type="Gene3D" id="1.10.10.10">
    <property type="entry name" value="Winged helix-like DNA-binding domain superfamily/Winged helix DNA-binding domain"/>
    <property type="match status" value="1"/>
</dbReference>
<gene>
    <name evidence="5" type="ORF">ACIBP4_03425</name>
</gene>
<reference evidence="5 6" key="1">
    <citation type="submission" date="2024-10" db="EMBL/GenBank/DDBJ databases">
        <title>The Natural Products Discovery Center: Release of the First 8490 Sequenced Strains for Exploring Actinobacteria Biosynthetic Diversity.</title>
        <authorList>
            <person name="Kalkreuter E."/>
            <person name="Kautsar S.A."/>
            <person name="Yang D."/>
            <person name="Bader C.D."/>
            <person name="Teijaro C.N."/>
            <person name="Fluegel L."/>
            <person name="Davis C.M."/>
            <person name="Simpson J.R."/>
            <person name="Lauterbach L."/>
            <person name="Steele A.D."/>
            <person name="Gui C."/>
            <person name="Meng S."/>
            <person name="Li G."/>
            <person name="Viehrig K."/>
            <person name="Ye F."/>
            <person name="Su P."/>
            <person name="Kiefer A.F."/>
            <person name="Nichols A."/>
            <person name="Cepeda A.J."/>
            <person name="Yan W."/>
            <person name="Fan B."/>
            <person name="Jiang Y."/>
            <person name="Adhikari A."/>
            <person name="Zheng C.-J."/>
            <person name="Schuster L."/>
            <person name="Cowan T.M."/>
            <person name="Smanski M.J."/>
            <person name="Chevrette M.G."/>
            <person name="De Carvalho L.P.S."/>
            <person name="Shen B."/>
        </authorList>
    </citation>
    <scope>NUCLEOTIDE SEQUENCE [LARGE SCALE GENOMIC DNA]</scope>
    <source>
        <strain evidence="5 6">NPDC049845</strain>
    </source>
</reference>
<keyword evidence="6" id="KW-1185">Reference proteome</keyword>
<dbReference type="Proteomes" id="UP001612812">
    <property type="component" value="Unassembled WGS sequence"/>
</dbReference>
<evidence type="ECO:0000313" key="5">
    <source>
        <dbReference type="EMBL" id="MFI7261346.1"/>
    </source>
</evidence>
<dbReference type="InterPro" id="IPR002577">
    <property type="entry name" value="HTH_HxlR"/>
</dbReference>
<dbReference type="InterPro" id="IPR036390">
    <property type="entry name" value="WH_DNA-bd_sf"/>
</dbReference>
<evidence type="ECO:0000256" key="2">
    <source>
        <dbReference type="ARBA" id="ARBA00023125"/>
    </source>
</evidence>
<evidence type="ECO:0000256" key="3">
    <source>
        <dbReference type="ARBA" id="ARBA00023163"/>
    </source>
</evidence>